<evidence type="ECO:0000313" key="3">
    <source>
        <dbReference type="Proteomes" id="UP000515511"/>
    </source>
</evidence>
<evidence type="ECO:0000259" key="1">
    <source>
        <dbReference type="PROSITE" id="PS51819"/>
    </source>
</evidence>
<dbReference type="Proteomes" id="UP000515511">
    <property type="component" value="Chromosome"/>
</dbReference>
<sequence>MPTVTEFPPGTPVWADLQTSDRAAASSFYRSLFGWHVPEADPAHGGYAVAELSGTPVTAIGPFPPGMERPVWTVYFAVADIDASAAAATETGGAVLLPPGELMPGVRLAIVADPAGAVLGLWQRDHDAPWLRDEPGAVDWLELAAPDYEGTFPFYEAVLGVAVSEMRVNDEPYGLFDVGPANVAGATTAAPGVQAHWLVYFGVADLDAAVLRLTELGGSILEAPVAAEGVGRWAIVADAQGAGFGLLEPEAR</sequence>
<dbReference type="EMBL" id="CP043641">
    <property type="protein sequence ID" value="QNE34717.1"/>
    <property type="molecule type" value="Genomic_DNA"/>
</dbReference>
<proteinExistence type="predicted"/>
<gene>
    <name evidence="2" type="ORF">F1C12_05995</name>
</gene>
<dbReference type="Gene3D" id="3.10.180.10">
    <property type="entry name" value="2,3-Dihydroxybiphenyl 1,2-Dioxygenase, domain 1"/>
    <property type="match status" value="2"/>
</dbReference>
<evidence type="ECO:0000313" key="2">
    <source>
        <dbReference type="EMBL" id="QNE34717.1"/>
    </source>
</evidence>
<dbReference type="PANTHER" id="PTHR33993:SF14">
    <property type="entry name" value="GB|AAF24581.1"/>
    <property type="match status" value="1"/>
</dbReference>
<organism evidence="2 3">
    <name type="scientific">Leifsonia shinshuensis</name>
    <dbReference type="NCBI Taxonomy" id="150026"/>
    <lineage>
        <taxon>Bacteria</taxon>
        <taxon>Bacillati</taxon>
        <taxon>Actinomycetota</taxon>
        <taxon>Actinomycetes</taxon>
        <taxon>Micrococcales</taxon>
        <taxon>Microbacteriaceae</taxon>
        <taxon>Leifsonia</taxon>
    </lineage>
</organism>
<dbReference type="Pfam" id="PF00903">
    <property type="entry name" value="Glyoxalase"/>
    <property type="match status" value="2"/>
</dbReference>
<dbReference type="InterPro" id="IPR037523">
    <property type="entry name" value="VOC_core"/>
</dbReference>
<dbReference type="InterPro" id="IPR052164">
    <property type="entry name" value="Anthracycline_SecMetBiosynth"/>
</dbReference>
<feature type="domain" description="VOC" evidence="1">
    <location>
        <begin position="137"/>
        <end position="249"/>
    </location>
</feature>
<dbReference type="InterPro" id="IPR029068">
    <property type="entry name" value="Glyas_Bleomycin-R_OHBP_Dase"/>
</dbReference>
<dbReference type="PROSITE" id="PS51819">
    <property type="entry name" value="VOC"/>
    <property type="match status" value="2"/>
</dbReference>
<dbReference type="PANTHER" id="PTHR33993">
    <property type="entry name" value="GLYOXALASE-RELATED"/>
    <property type="match status" value="1"/>
</dbReference>
<dbReference type="RefSeq" id="WP_185277890.1">
    <property type="nucleotide sequence ID" value="NZ_CP043641.1"/>
</dbReference>
<protein>
    <submittedName>
        <fullName evidence="2">VOC family protein</fullName>
    </submittedName>
</protein>
<dbReference type="SUPFAM" id="SSF54593">
    <property type="entry name" value="Glyoxalase/Bleomycin resistance protein/Dihydroxybiphenyl dioxygenase"/>
    <property type="match status" value="2"/>
</dbReference>
<feature type="domain" description="VOC" evidence="1">
    <location>
        <begin position="11"/>
        <end position="124"/>
    </location>
</feature>
<dbReference type="KEGG" id="lse:F1C12_05995"/>
<dbReference type="InterPro" id="IPR004360">
    <property type="entry name" value="Glyas_Fos-R_dOase_dom"/>
</dbReference>
<name>A0A7G6Y8A2_9MICO</name>
<accession>A0A7G6Y8A2</accession>
<reference evidence="3" key="1">
    <citation type="submission" date="2019-09" db="EMBL/GenBank/DDBJ databases">
        <title>Antimicrobial potential of Antarctic Bacteria.</title>
        <authorList>
            <person name="Benaud N."/>
            <person name="Edwards R.J."/>
            <person name="Ferrari B.C."/>
        </authorList>
    </citation>
    <scope>NUCLEOTIDE SEQUENCE [LARGE SCALE GENOMIC DNA]</scope>
    <source>
        <strain evidence="3">INR9</strain>
    </source>
</reference>
<dbReference type="CDD" id="cd07247">
    <property type="entry name" value="SgaA_N_like"/>
    <property type="match status" value="1"/>
</dbReference>
<dbReference type="AlphaFoldDB" id="A0A7G6Y8A2"/>